<evidence type="ECO:0000313" key="2">
    <source>
        <dbReference type="EMBL" id="BAU84093.1"/>
    </source>
</evidence>
<organism evidence="2 3">
    <name type="scientific">Streptomyces laurentii</name>
    <dbReference type="NCBI Taxonomy" id="39478"/>
    <lineage>
        <taxon>Bacteria</taxon>
        <taxon>Bacillati</taxon>
        <taxon>Actinomycetota</taxon>
        <taxon>Actinomycetes</taxon>
        <taxon>Kitasatosporales</taxon>
        <taxon>Streptomycetaceae</taxon>
        <taxon>Streptomyces</taxon>
    </lineage>
</organism>
<evidence type="ECO:0000256" key="1">
    <source>
        <dbReference type="SAM" id="MobiDB-lite"/>
    </source>
</evidence>
<feature type="region of interest" description="Disordered" evidence="1">
    <location>
        <begin position="48"/>
        <end position="69"/>
    </location>
</feature>
<evidence type="ECO:0000313" key="3">
    <source>
        <dbReference type="Proteomes" id="UP000217676"/>
    </source>
</evidence>
<name>A0A160P170_STRLU</name>
<dbReference type="Proteomes" id="UP000217676">
    <property type="component" value="Chromosome"/>
</dbReference>
<protein>
    <submittedName>
        <fullName evidence="2">B3 domain-containing protein</fullName>
    </submittedName>
</protein>
<reference evidence="2 3" key="1">
    <citation type="journal article" date="2016" name="Genome Announc.">
        <title>Complete Genome Sequence of Thiostrepton-Producing Streptomyces laurentii ATCC 31255.</title>
        <authorList>
            <person name="Doi K."/>
            <person name="Fujino Y."/>
            <person name="Nagayoshi Y."/>
            <person name="Ohshima T."/>
            <person name="Ogata S."/>
        </authorList>
    </citation>
    <scope>NUCLEOTIDE SEQUENCE [LARGE SCALE GENOMIC DNA]</scope>
    <source>
        <strain evidence="2 3">ATCC 31255</strain>
    </source>
</reference>
<sequence length="69" mass="6731">MFPSTRAIDTYVITWVPAAGSAGRVHAVSGPSMVAALPGGRHLSTVRGMSPGHGADGTAGAGEAAWAAG</sequence>
<proteinExistence type="predicted"/>
<accession>A0A160P170</accession>
<dbReference type="AlphaFoldDB" id="A0A160P170"/>
<dbReference type="KEGG" id="slau:SLA_3179"/>
<dbReference type="EMBL" id="AP017424">
    <property type="protein sequence ID" value="BAU84093.1"/>
    <property type="molecule type" value="Genomic_DNA"/>
</dbReference>
<keyword evidence="3" id="KW-1185">Reference proteome</keyword>
<gene>
    <name evidence="2" type="ORF">SLA_3179</name>
</gene>